<evidence type="ECO:0000313" key="2">
    <source>
        <dbReference type="Proteomes" id="UP000077202"/>
    </source>
</evidence>
<organism evidence="1 2">
    <name type="scientific">Marchantia polymorpha subsp. ruderalis</name>
    <dbReference type="NCBI Taxonomy" id="1480154"/>
    <lineage>
        <taxon>Eukaryota</taxon>
        <taxon>Viridiplantae</taxon>
        <taxon>Streptophyta</taxon>
        <taxon>Embryophyta</taxon>
        <taxon>Marchantiophyta</taxon>
        <taxon>Marchantiopsida</taxon>
        <taxon>Marchantiidae</taxon>
        <taxon>Marchantiales</taxon>
        <taxon>Marchantiaceae</taxon>
        <taxon>Marchantia</taxon>
    </lineage>
</organism>
<sequence>MIRGCPESWTIEQWAQVLGLCVNQKRLQAKIFGLRTNELRGVREEIKKSSKVTPLEQFAATVGKTITEKSTLPSCQVSSDTVEFDRGKRPLVCEPKSAEFSLLDLLIERIVPLVK</sequence>
<gene>
    <name evidence="1" type="ORF">AXG93_4773s1200</name>
</gene>
<name>A0A176WJ37_MARPO</name>
<evidence type="ECO:0000313" key="1">
    <source>
        <dbReference type="EMBL" id="OAE33147.1"/>
    </source>
</evidence>
<comment type="caution">
    <text evidence="1">The sequence shown here is derived from an EMBL/GenBank/DDBJ whole genome shotgun (WGS) entry which is preliminary data.</text>
</comment>
<keyword evidence="2" id="KW-1185">Reference proteome</keyword>
<proteinExistence type="predicted"/>
<dbReference type="EMBL" id="LVLJ01000679">
    <property type="protein sequence ID" value="OAE33147.1"/>
    <property type="molecule type" value="Genomic_DNA"/>
</dbReference>
<accession>A0A176WJ37</accession>
<reference evidence="1" key="1">
    <citation type="submission" date="2016-03" db="EMBL/GenBank/DDBJ databases">
        <title>Mechanisms controlling the formation of the plant cell surface in tip-growing cells are functionally conserved among land plants.</title>
        <authorList>
            <person name="Honkanen S."/>
            <person name="Jones V.A."/>
            <person name="Morieri G."/>
            <person name="Champion C."/>
            <person name="Hetherington A.J."/>
            <person name="Kelly S."/>
            <person name="Saint-Marcoux D."/>
            <person name="Proust H."/>
            <person name="Prescott H."/>
            <person name="Dolan L."/>
        </authorList>
    </citation>
    <scope>NUCLEOTIDE SEQUENCE [LARGE SCALE GENOMIC DNA]</scope>
    <source>
        <tissue evidence="1">Whole gametophyte</tissue>
    </source>
</reference>
<protein>
    <submittedName>
        <fullName evidence="1">Uncharacterized protein</fullName>
    </submittedName>
</protein>
<dbReference type="AlphaFoldDB" id="A0A176WJ37"/>
<dbReference type="Proteomes" id="UP000077202">
    <property type="component" value="Unassembled WGS sequence"/>
</dbReference>